<dbReference type="AlphaFoldDB" id="T5KGL9"/>
<reference evidence="2 3" key="1">
    <citation type="journal article" date="2013" name="Genome Announc.">
        <title>Whole-genome sequences of five oyster-associated bacteria show potential for crude oil hydrocarbon degradation.</title>
        <authorList>
            <person name="Chauhan A."/>
            <person name="Green S."/>
            <person name="Pathak A."/>
            <person name="Thomas J."/>
            <person name="Venkatramanan R."/>
        </authorList>
    </citation>
    <scope>NUCLEOTIDE SEQUENCE [LARGE SCALE GENOMIC DNA]</scope>
    <source>
        <strain evidence="2 3">MF109</strain>
    </source>
</reference>
<gene>
    <name evidence="2" type="ORF">L687_18555</name>
</gene>
<keyword evidence="1" id="KW-0812">Transmembrane</keyword>
<feature type="transmembrane region" description="Helical" evidence="1">
    <location>
        <begin position="70"/>
        <end position="92"/>
    </location>
</feature>
<proteinExistence type="predicted"/>
<dbReference type="EMBL" id="ATAO01000193">
    <property type="protein sequence ID" value="EQM75913.1"/>
    <property type="molecule type" value="Genomic_DNA"/>
</dbReference>
<comment type="caution">
    <text evidence="2">The sequence shown here is derived from an EMBL/GenBank/DDBJ whole genome shotgun (WGS) entry which is preliminary data.</text>
</comment>
<evidence type="ECO:0000313" key="3">
    <source>
        <dbReference type="Proteomes" id="UP000016033"/>
    </source>
</evidence>
<protein>
    <submittedName>
        <fullName evidence="2">Uncharacterized protein</fullName>
    </submittedName>
</protein>
<feature type="transmembrane region" description="Helical" evidence="1">
    <location>
        <begin position="28"/>
        <end position="50"/>
    </location>
</feature>
<name>T5KGL9_MICMQ</name>
<accession>T5KGL9</accession>
<keyword evidence="1" id="KW-1133">Transmembrane helix</keyword>
<dbReference type="Proteomes" id="UP000016033">
    <property type="component" value="Unassembled WGS sequence"/>
</dbReference>
<evidence type="ECO:0000313" key="2">
    <source>
        <dbReference type="EMBL" id="EQM75913.1"/>
    </source>
</evidence>
<dbReference type="PATRIC" id="fig|1333857.3.peg.2080"/>
<keyword evidence="1" id="KW-0472">Membrane</keyword>
<evidence type="ECO:0000256" key="1">
    <source>
        <dbReference type="SAM" id="Phobius"/>
    </source>
</evidence>
<organism evidence="2 3">
    <name type="scientific">Microbacterium maritypicum MF109</name>
    <dbReference type="NCBI Taxonomy" id="1333857"/>
    <lineage>
        <taxon>Bacteria</taxon>
        <taxon>Bacillati</taxon>
        <taxon>Actinomycetota</taxon>
        <taxon>Actinomycetes</taxon>
        <taxon>Micrococcales</taxon>
        <taxon>Microbacteriaceae</taxon>
        <taxon>Microbacterium</taxon>
    </lineage>
</organism>
<dbReference type="RefSeq" id="WP_021200040.1">
    <property type="nucleotide sequence ID" value="NZ_ATAO01000193.1"/>
</dbReference>
<sequence length="106" mass="10937">MTSENSYTSTTASSNGNYVWPKFGHLRALAIVSVLAIVAAVVLGIVALNLQSEYMPDLGAIVALNAFSDALLLLGVIAGVGAVVLAGVRTLLGSPELAVRVRRGQD</sequence>